<dbReference type="AlphaFoldDB" id="A0A7J9JUM3"/>
<dbReference type="EMBL" id="JABFAE010000009">
    <property type="protein sequence ID" value="MBA0837873.1"/>
    <property type="molecule type" value="Genomic_DNA"/>
</dbReference>
<sequence>ICLTRKRNVIQIVGVPTTPKPLYDLCLVVCFDTTSVVHFPSMQNTLANHWHPSGVVNGAPWTFINHLLVFHLLQANEDPMLVPTLGNVFGLFEECDAKQVSGGYLSYLHMEVIEFDMGWDMSLRAVGRRVTIVDSVWLQKENVGGLVGGVSPDRATSGCLWTSPFKKTMSPINPVLGFNLEGVASGENGALWVLWPPRVKSVDNHKNSMLEYPWVGESMDDAKNSAYAETMWKFKKVLEKINCNSRGSMALRICDFGLRLGAFYDLWKKCGVLGDERRMEEFSSVLSDCHLEDLGYEGLWFTWERGGRGRRMQSLRDWIMDLDMVDRDKENLMDFMSARLEMNLEIDKRRRVNQVTCLIKNDLSLVHDGKGLFDVANAHFTQLFTFQGQGDSRHILEGVMALTKASDSDGLPTLFYQKFWHIVERDIGAYCLEILNDVISTNINKTHIVLILEVANPTRMQQFHPISFCSVLYKIVLKVVVHRF</sequence>
<name>A0A7J9JUM3_9ROSI</name>
<evidence type="ECO:0000313" key="1">
    <source>
        <dbReference type="EMBL" id="MBA0837873.1"/>
    </source>
</evidence>
<keyword evidence="2" id="KW-1185">Reference proteome</keyword>
<feature type="non-terminal residue" evidence="1">
    <location>
        <position position="1"/>
    </location>
</feature>
<evidence type="ECO:0000313" key="2">
    <source>
        <dbReference type="Proteomes" id="UP000593575"/>
    </source>
</evidence>
<protein>
    <submittedName>
        <fullName evidence="1">Uncharacterized protein</fullName>
    </submittedName>
</protein>
<proteinExistence type="predicted"/>
<reference evidence="1 2" key="1">
    <citation type="journal article" date="2019" name="Genome Biol. Evol.">
        <title>Insights into the evolution of the New World diploid cottons (Gossypium, subgenus Houzingenia) based on genome sequencing.</title>
        <authorList>
            <person name="Grover C.E."/>
            <person name="Arick M.A. 2nd"/>
            <person name="Thrash A."/>
            <person name="Conover J.L."/>
            <person name="Sanders W.S."/>
            <person name="Peterson D.G."/>
            <person name="Frelichowski J.E."/>
            <person name="Scheffler J.A."/>
            <person name="Scheffler B.E."/>
            <person name="Wendel J.F."/>
        </authorList>
    </citation>
    <scope>NUCLEOTIDE SEQUENCE [LARGE SCALE GENOMIC DNA]</scope>
    <source>
        <strain evidence="1">6</strain>
        <tissue evidence="1">Leaf</tissue>
    </source>
</reference>
<comment type="caution">
    <text evidence="1">The sequence shown here is derived from an EMBL/GenBank/DDBJ whole genome shotgun (WGS) entry which is preliminary data.</text>
</comment>
<gene>
    <name evidence="1" type="ORF">Goarm_009989</name>
</gene>
<dbReference type="Proteomes" id="UP000593575">
    <property type="component" value="Unassembled WGS sequence"/>
</dbReference>
<accession>A0A7J9JUM3</accession>
<organism evidence="1 2">
    <name type="scientific">Gossypium armourianum</name>
    <dbReference type="NCBI Taxonomy" id="34283"/>
    <lineage>
        <taxon>Eukaryota</taxon>
        <taxon>Viridiplantae</taxon>
        <taxon>Streptophyta</taxon>
        <taxon>Embryophyta</taxon>
        <taxon>Tracheophyta</taxon>
        <taxon>Spermatophyta</taxon>
        <taxon>Magnoliopsida</taxon>
        <taxon>eudicotyledons</taxon>
        <taxon>Gunneridae</taxon>
        <taxon>Pentapetalae</taxon>
        <taxon>rosids</taxon>
        <taxon>malvids</taxon>
        <taxon>Malvales</taxon>
        <taxon>Malvaceae</taxon>
        <taxon>Malvoideae</taxon>
        <taxon>Gossypium</taxon>
    </lineage>
</organism>